<dbReference type="EMBL" id="JBFXLS010000218">
    <property type="protein sequence ID" value="KAL2811824.1"/>
    <property type="molecule type" value="Genomic_DNA"/>
</dbReference>
<dbReference type="Proteomes" id="UP001610335">
    <property type="component" value="Unassembled WGS sequence"/>
</dbReference>
<proteinExistence type="predicted"/>
<protein>
    <submittedName>
        <fullName evidence="2">Uncharacterized protein</fullName>
    </submittedName>
</protein>
<evidence type="ECO:0000256" key="1">
    <source>
        <dbReference type="SAM" id="Phobius"/>
    </source>
</evidence>
<feature type="transmembrane region" description="Helical" evidence="1">
    <location>
        <begin position="189"/>
        <end position="211"/>
    </location>
</feature>
<keyword evidence="3" id="KW-1185">Reference proteome</keyword>
<name>A0ABR4H8P0_9EURO</name>
<comment type="caution">
    <text evidence="2">The sequence shown here is derived from an EMBL/GenBank/DDBJ whole genome shotgun (WGS) entry which is preliminary data.</text>
</comment>
<feature type="transmembrane region" description="Helical" evidence="1">
    <location>
        <begin position="6"/>
        <end position="28"/>
    </location>
</feature>
<keyword evidence="1" id="KW-0812">Transmembrane</keyword>
<reference evidence="2 3" key="1">
    <citation type="submission" date="2024-07" db="EMBL/GenBank/DDBJ databases">
        <title>Section-level genome sequencing and comparative genomics of Aspergillus sections Usti and Cavernicolus.</title>
        <authorList>
            <consortium name="Lawrence Berkeley National Laboratory"/>
            <person name="Nybo J.L."/>
            <person name="Vesth T.C."/>
            <person name="Theobald S."/>
            <person name="Frisvad J.C."/>
            <person name="Larsen T.O."/>
            <person name="Kjaerboelling I."/>
            <person name="Rothschild-Mancinelli K."/>
            <person name="Lyhne E.K."/>
            <person name="Kogle M.E."/>
            <person name="Barry K."/>
            <person name="Clum A."/>
            <person name="Na H."/>
            <person name="Ledsgaard L."/>
            <person name="Lin J."/>
            <person name="Lipzen A."/>
            <person name="Kuo A."/>
            <person name="Riley R."/>
            <person name="Mondo S."/>
            <person name="LaButti K."/>
            <person name="Haridas S."/>
            <person name="Pangalinan J."/>
            <person name="Salamov A.A."/>
            <person name="Simmons B.A."/>
            <person name="Magnuson J.K."/>
            <person name="Chen J."/>
            <person name="Drula E."/>
            <person name="Henrissat B."/>
            <person name="Wiebenga A."/>
            <person name="Lubbers R.J."/>
            <person name="Gomes A.C."/>
            <person name="Makela M.R."/>
            <person name="Stajich J."/>
            <person name="Grigoriev I.V."/>
            <person name="Mortensen U.H."/>
            <person name="De vries R.P."/>
            <person name="Baker S.E."/>
            <person name="Andersen M.R."/>
        </authorList>
    </citation>
    <scope>NUCLEOTIDE SEQUENCE [LARGE SCALE GENOMIC DNA]</scope>
    <source>
        <strain evidence="2 3">CBS 600.67</strain>
    </source>
</reference>
<keyword evidence="1" id="KW-0472">Membrane</keyword>
<evidence type="ECO:0000313" key="3">
    <source>
        <dbReference type="Proteomes" id="UP001610335"/>
    </source>
</evidence>
<feature type="transmembrane region" description="Helical" evidence="1">
    <location>
        <begin position="134"/>
        <end position="159"/>
    </location>
</feature>
<feature type="transmembrane region" description="Helical" evidence="1">
    <location>
        <begin position="109"/>
        <end position="128"/>
    </location>
</feature>
<organism evidence="2 3">
    <name type="scientific">Aspergillus cavernicola</name>
    <dbReference type="NCBI Taxonomy" id="176166"/>
    <lineage>
        <taxon>Eukaryota</taxon>
        <taxon>Fungi</taxon>
        <taxon>Dikarya</taxon>
        <taxon>Ascomycota</taxon>
        <taxon>Pezizomycotina</taxon>
        <taxon>Eurotiomycetes</taxon>
        <taxon>Eurotiomycetidae</taxon>
        <taxon>Eurotiales</taxon>
        <taxon>Aspergillaceae</taxon>
        <taxon>Aspergillus</taxon>
        <taxon>Aspergillus subgen. Nidulantes</taxon>
    </lineage>
</organism>
<feature type="transmembrane region" description="Helical" evidence="1">
    <location>
        <begin position="48"/>
        <end position="69"/>
    </location>
</feature>
<feature type="transmembrane region" description="Helical" evidence="1">
    <location>
        <begin position="75"/>
        <end position="97"/>
    </location>
</feature>
<evidence type="ECO:0000313" key="2">
    <source>
        <dbReference type="EMBL" id="KAL2811824.1"/>
    </source>
</evidence>
<sequence length="239" mass="26698">MDSRLIFQLTASAIASVCSGASLALWILSTEALSQPGLTKRRLILSQAVVSGVIILGSVVSVFLTIRQVNSQNNSFWLILNIEIGCVLILHVLNEYLSVSTLQHRSTHIVAGFFSISAIIVLSLSIYLSEHRIILLLLFMVINLISLGFVYVQFIKYWVICMKPRQIQMNVFKLFWWRPSHAAPKHRQALWGALMASIGLFLLLLGFTILACTKPCLWTQIATVGTFTIFAPRVTHTVL</sequence>
<keyword evidence="1" id="KW-1133">Transmembrane helix</keyword>
<gene>
    <name evidence="2" type="ORF">BDW59DRAFT_177057</name>
</gene>
<accession>A0ABR4H8P0</accession>